<reference evidence="1 2" key="1">
    <citation type="submission" date="2018-05" db="EMBL/GenBank/DDBJ databases">
        <title>Genomic Encyclopedia of Type Strains, Phase IV (KMG-IV): sequencing the most valuable type-strain genomes for metagenomic binning, comparative biology and taxonomic classification.</title>
        <authorList>
            <person name="Goeker M."/>
        </authorList>
    </citation>
    <scope>NUCLEOTIDE SEQUENCE [LARGE SCALE GENOMIC DNA]</scope>
    <source>
        <strain evidence="1 2">DSM 24906</strain>
    </source>
</reference>
<protein>
    <submittedName>
        <fullName evidence="1">Uncharacterized protein</fullName>
    </submittedName>
</protein>
<dbReference type="AlphaFoldDB" id="A0AA45C5A2"/>
<accession>A0AA45C5A2</accession>
<proteinExistence type="predicted"/>
<sequence>MIKEFESKMSVIKISSPKINFPEISLEAGESIGIYTNSPSKYIKYFFKIITDPSKNAEKVTINEIVANTTPWVGRTFTHIVIPEVWNDDILQILKNKPERRHLIFIGAKDNQIKKEKLPQISEQVHEYLKKCAVLTITDSTELIEAVCKKVIDTNGNELILTEEKVCMDKDGNIVSLDDVDCNIKNINIKKYRFVGEKNDYLEDLF</sequence>
<comment type="caution">
    <text evidence="1">The sequence shown here is derived from an EMBL/GenBank/DDBJ whole genome shotgun (WGS) entry which is preliminary data.</text>
</comment>
<keyword evidence="2" id="KW-1185">Reference proteome</keyword>
<dbReference type="EMBL" id="QGGI01000018">
    <property type="protein sequence ID" value="PWJ88498.1"/>
    <property type="molecule type" value="Genomic_DNA"/>
</dbReference>
<gene>
    <name evidence="1" type="ORF">C7380_11810</name>
</gene>
<dbReference type="Proteomes" id="UP000245921">
    <property type="component" value="Unassembled WGS sequence"/>
</dbReference>
<dbReference type="RefSeq" id="WP_109605848.1">
    <property type="nucleotide sequence ID" value="NZ_JAMHJO010000003.1"/>
</dbReference>
<evidence type="ECO:0000313" key="2">
    <source>
        <dbReference type="Proteomes" id="UP000245921"/>
    </source>
</evidence>
<organism evidence="1 2">
    <name type="scientific">Oceanotoga teriensis</name>
    <dbReference type="NCBI Taxonomy" id="515440"/>
    <lineage>
        <taxon>Bacteria</taxon>
        <taxon>Thermotogati</taxon>
        <taxon>Thermotogota</taxon>
        <taxon>Thermotogae</taxon>
        <taxon>Petrotogales</taxon>
        <taxon>Petrotogaceae</taxon>
        <taxon>Oceanotoga</taxon>
    </lineage>
</organism>
<evidence type="ECO:0000313" key="1">
    <source>
        <dbReference type="EMBL" id="PWJ88498.1"/>
    </source>
</evidence>
<name>A0AA45C5A2_9BACT</name>